<organism evidence="1 2">
    <name type="scientific">Ferrimonas marina</name>
    <dbReference type="NCBI Taxonomy" id="299255"/>
    <lineage>
        <taxon>Bacteria</taxon>
        <taxon>Pseudomonadati</taxon>
        <taxon>Pseudomonadota</taxon>
        <taxon>Gammaproteobacteria</taxon>
        <taxon>Alteromonadales</taxon>
        <taxon>Ferrimonadaceae</taxon>
        <taxon>Ferrimonas</taxon>
    </lineage>
</organism>
<protein>
    <submittedName>
        <fullName evidence="1">Uncharacterized protein</fullName>
    </submittedName>
</protein>
<gene>
    <name evidence="1" type="ORF">SAMN02745129_2191</name>
</gene>
<sequence length="205" mass="22270">MSLLPRYRCPMCGSTKIAVETTKLMLIEQNGDHATLTPAVNAVDSENPQYSGNSPAACQDCARNGTRTRGTLEGFDTHLNGPLTDEECEFLAKEGIVVAWEDGELVKLNVTASQAREAMAKAKAGRPIYVKMIEHLRQHNSEQFDQFVSQPLVFEVTLRVSSDGGVICPDSLCENLQAEISKLQEANALTVSGITINEAEVTSRG</sequence>
<evidence type="ECO:0000313" key="1">
    <source>
        <dbReference type="EMBL" id="SHH51531.1"/>
    </source>
</evidence>
<dbReference type="AlphaFoldDB" id="A0A1M5TLI3"/>
<name>A0A1M5TLI3_9GAMM</name>
<dbReference type="STRING" id="299255.SAMN02745129_2191"/>
<dbReference type="RefSeq" id="WP_067656219.1">
    <property type="nucleotide sequence ID" value="NZ_FQXG01000003.1"/>
</dbReference>
<dbReference type="EMBL" id="FQXG01000003">
    <property type="protein sequence ID" value="SHH51531.1"/>
    <property type="molecule type" value="Genomic_DNA"/>
</dbReference>
<evidence type="ECO:0000313" key="2">
    <source>
        <dbReference type="Proteomes" id="UP000184268"/>
    </source>
</evidence>
<dbReference type="Proteomes" id="UP000184268">
    <property type="component" value="Unassembled WGS sequence"/>
</dbReference>
<reference evidence="1 2" key="1">
    <citation type="submission" date="2016-11" db="EMBL/GenBank/DDBJ databases">
        <authorList>
            <person name="Jaros S."/>
            <person name="Januszkiewicz K."/>
            <person name="Wedrychowicz H."/>
        </authorList>
    </citation>
    <scope>NUCLEOTIDE SEQUENCE [LARGE SCALE GENOMIC DNA]</scope>
    <source>
        <strain evidence="1 2">DSM 16917</strain>
    </source>
</reference>
<keyword evidence="2" id="KW-1185">Reference proteome</keyword>
<proteinExistence type="predicted"/>
<accession>A0A1M5TLI3</accession>